<feature type="region of interest" description="Disordered" evidence="1">
    <location>
        <begin position="439"/>
        <end position="471"/>
    </location>
</feature>
<keyword evidence="4" id="KW-1185">Reference proteome</keyword>
<proteinExistence type="predicted"/>
<evidence type="ECO:0000256" key="1">
    <source>
        <dbReference type="SAM" id="MobiDB-lite"/>
    </source>
</evidence>
<dbReference type="AlphaFoldDB" id="A0A7R8CX99"/>
<evidence type="ECO:0000256" key="2">
    <source>
        <dbReference type="SAM" id="SignalP"/>
    </source>
</evidence>
<protein>
    <submittedName>
        <fullName evidence="3">(salmon louse) hypothetical protein</fullName>
    </submittedName>
</protein>
<feature type="signal peptide" evidence="2">
    <location>
        <begin position="1"/>
        <end position="20"/>
    </location>
</feature>
<dbReference type="Proteomes" id="UP000675881">
    <property type="component" value="Chromosome 5"/>
</dbReference>
<feature type="compositionally biased region" description="Low complexity" evidence="1">
    <location>
        <begin position="146"/>
        <end position="157"/>
    </location>
</feature>
<feature type="region of interest" description="Disordered" evidence="1">
    <location>
        <begin position="146"/>
        <end position="169"/>
    </location>
</feature>
<evidence type="ECO:0000313" key="3">
    <source>
        <dbReference type="EMBL" id="CAF2958135.1"/>
    </source>
</evidence>
<dbReference type="EMBL" id="HG994584">
    <property type="protein sequence ID" value="CAF2958135.1"/>
    <property type="molecule type" value="Genomic_DNA"/>
</dbReference>
<reference evidence="3" key="1">
    <citation type="submission" date="2021-02" db="EMBL/GenBank/DDBJ databases">
        <authorList>
            <person name="Bekaert M."/>
        </authorList>
    </citation>
    <scope>NUCLEOTIDE SEQUENCE</scope>
    <source>
        <strain evidence="3">IoA-00</strain>
    </source>
</reference>
<name>A0A7R8CX99_LEPSM</name>
<feature type="compositionally biased region" description="Basic and acidic residues" evidence="1">
    <location>
        <begin position="333"/>
        <end position="352"/>
    </location>
</feature>
<feature type="region of interest" description="Disordered" evidence="1">
    <location>
        <begin position="327"/>
        <end position="354"/>
    </location>
</feature>
<feature type="compositionally biased region" description="Polar residues" evidence="1">
    <location>
        <begin position="461"/>
        <end position="471"/>
    </location>
</feature>
<evidence type="ECO:0000313" key="4">
    <source>
        <dbReference type="Proteomes" id="UP000675881"/>
    </source>
</evidence>
<feature type="chain" id="PRO_5043635757" evidence="2">
    <location>
        <begin position="21"/>
        <end position="566"/>
    </location>
</feature>
<gene>
    <name evidence="3" type="ORF">LSAA_10684</name>
</gene>
<keyword evidence="2" id="KW-0732">Signal</keyword>
<accession>A0A7R8CX99</accession>
<feature type="compositionally biased region" description="Polar residues" evidence="1">
    <location>
        <begin position="158"/>
        <end position="169"/>
    </location>
</feature>
<sequence>MKKLIFSVYYLTSLISSTSSFLPTVAPSTSSDEKSLGVPIDFLSSQNDQIVYPLILNRIALNTSRSEHILDQSSTDSERLRYLERDLLNEGSFKSSPRPKKRKKYLKKIVVRRRPGRKVVDGQGMYNQENEFDRGAIEDQVRKYATTTRETTASPTASKTPKPSLQAFQSKTTSKSYLNEFEVVNLKNRPTKTSTQKYNVNSNDNIKRISFQSRNGRPNRLDQKGSPQITNFFGDKLFHKKPKKEEQTSFTNNVGNEDYNDFVSNADENRIKHLRETYFSTTEQSPELSDVNVNALGYTIVPKPTNKQRVTRPTKRVKYSNTRSRVNDITPSTKKEPSFKTTLEKSNKELPPVDRSNLPKAFQYVSDKYLRNLTTQDILFGDPLTHTHPLGTHPLLPVHEGYNVPHSHPPYTDEPVVHLLPKLSNLIKSFLFPETGIHNKEKKEGPFTNPKRHTAPPQPDISDNGTTSYQRNESHFSHRVNIPGHHQYHSQKFPGKKFKKILVKARILENPSSEPSSENQLLYSPTIPGEFISYLEPRTGTSSKIDYAKRKRSFTSSTISSSLSTS</sequence>
<organism evidence="3 4">
    <name type="scientific">Lepeophtheirus salmonis</name>
    <name type="common">Salmon louse</name>
    <name type="synonym">Caligus salmonis</name>
    <dbReference type="NCBI Taxonomy" id="72036"/>
    <lineage>
        <taxon>Eukaryota</taxon>
        <taxon>Metazoa</taxon>
        <taxon>Ecdysozoa</taxon>
        <taxon>Arthropoda</taxon>
        <taxon>Crustacea</taxon>
        <taxon>Multicrustacea</taxon>
        <taxon>Hexanauplia</taxon>
        <taxon>Copepoda</taxon>
        <taxon>Siphonostomatoida</taxon>
        <taxon>Caligidae</taxon>
        <taxon>Lepeophtheirus</taxon>
    </lineage>
</organism>